<dbReference type="Gene3D" id="3.40.50.150">
    <property type="entry name" value="Vaccinia Virus protein VP39"/>
    <property type="match status" value="1"/>
</dbReference>
<dbReference type="GO" id="GO:0003676">
    <property type="term" value="F:nucleic acid binding"/>
    <property type="evidence" value="ECO:0007669"/>
    <property type="project" value="InterPro"/>
</dbReference>
<keyword evidence="3" id="KW-0949">S-adenosyl-L-methionine</keyword>
<dbReference type="Proteomes" id="UP001274830">
    <property type="component" value="Unassembled WGS sequence"/>
</dbReference>
<keyword evidence="2" id="KW-0808">Transferase</keyword>
<protein>
    <recommendedName>
        <fullName evidence="6">S-adenosyl-L-methionine-dependent methyltransferase</fullName>
    </recommendedName>
</protein>
<dbReference type="PROSITE" id="PS00092">
    <property type="entry name" value="N6_MTASE"/>
    <property type="match status" value="1"/>
</dbReference>
<evidence type="ECO:0008006" key="6">
    <source>
        <dbReference type="Google" id="ProtNLM"/>
    </source>
</evidence>
<organism evidence="4 5">
    <name type="scientific">Recurvomyces mirabilis</name>
    <dbReference type="NCBI Taxonomy" id="574656"/>
    <lineage>
        <taxon>Eukaryota</taxon>
        <taxon>Fungi</taxon>
        <taxon>Dikarya</taxon>
        <taxon>Ascomycota</taxon>
        <taxon>Pezizomycotina</taxon>
        <taxon>Dothideomycetes</taxon>
        <taxon>Dothideomycetidae</taxon>
        <taxon>Mycosphaerellales</taxon>
        <taxon>Teratosphaeriaceae</taxon>
        <taxon>Recurvomyces</taxon>
    </lineage>
</organism>
<keyword evidence="1" id="KW-0489">Methyltransferase</keyword>
<sequence>MPRISPSLIRQASHIDQRLVRLLPICRDLPSARNELRWLAEHAATKPGNEHGKRLLEYYIRRRARGEPLQYILGTEYFGDLEMKCRPGVLIPRPETAASVSHLASLLLARQLPPRLRVLDLCTGTGCIPLLLDHELRKRFRDSTTSAEIVAVDISPKALALAKENLAAQPGAADFITFHPADVLWDSDTNENLNEPPSLKEALHARHGHGPMRNYDILISNPPYISPKAFRTTTARSVRHYEPKLALVPPDQRTPRSYDGVTSDEDDAIGDLFYPAILRHAQDLDVKIMLLEVGDLAQALRVAGMIVRQGIWDHVEMWRDEPGYPVIESVLVDGVVITVRGRGSGRSVFAFRGEGRWWLDSDISNEWASTPVSKA</sequence>
<dbReference type="PANTHER" id="PTHR18895:SF74">
    <property type="entry name" value="MTRF1L RELEASE FACTOR GLUTAMINE METHYLTRANSFERASE"/>
    <property type="match status" value="1"/>
</dbReference>
<dbReference type="Gene3D" id="1.10.8.10">
    <property type="entry name" value="DNA helicase RuvA subunit, C-terminal domain"/>
    <property type="match status" value="1"/>
</dbReference>
<dbReference type="EMBL" id="JAUTXT010000047">
    <property type="protein sequence ID" value="KAK3671093.1"/>
    <property type="molecule type" value="Genomic_DNA"/>
</dbReference>
<name>A0AAE0WIT1_9PEZI</name>
<dbReference type="GO" id="GO:0008276">
    <property type="term" value="F:protein methyltransferase activity"/>
    <property type="evidence" value="ECO:0007669"/>
    <property type="project" value="InterPro"/>
</dbReference>
<evidence type="ECO:0000313" key="4">
    <source>
        <dbReference type="EMBL" id="KAK3671093.1"/>
    </source>
</evidence>
<dbReference type="NCBIfam" id="TIGR00536">
    <property type="entry name" value="hemK_fam"/>
    <property type="match status" value="1"/>
</dbReference>
<keyword evidence="5" id="KW-1185">Reference proteome</keyword>
<dbReference type="InterPro" id="IPR004556">
    <property type="entry name" value="HemK-like"/>
</dbReference>
<dbReference type="AlphaFoldDB" id="A0AAE0WIT1"/>
<evidence type="ECO:0000256" key="3">
    <source>
        <dbReference type="ARBA" id="ARBA00022691"/>
    </source>
</evidence>
<dbReference type="CDD" id="cd02440">
    <property type="entry name" value="AdoMet_MTases"/>
    <property type="match status" value="1"/>
</dbReference>
<dbReference type="InterPro" id="IPR050320">
    <property type="entry name" value="N5-glutamine_MTase"/>
</dbReference>
<dbReference type="GO" id="GO:0005739">
    <property type="term" value="C:mitochondrion"/>
    <property type="evidence" value="ECO:0007669"/>
    <property type="project" value="TreeGrafter"/>
</dbReference>
<dbReference type="InterPro" id="IPR029063">
    <property type="entry name" value="SAM-dependent_MTases_sf"/>
</dbReference>
<dbReference type="PANTHER" id="PTHR18895">
    <property type="entry name" value="HEMK METHYLTRANSFERASE"/>
    <property type="match status" value="1"/>
</dbReference>
<gene>
    <name evidence="4" type="ORF">LTR78_009054</name>
</gene>
<dbReference type="InterPro" id="IPR002052">
    <property type="entry name" value="DNA_methylase_N6_adenine_CS"/>
</dbReference>
<evidence type="ECO:0000313" key="5">
    <source>
        <dbReference type="Proteomes" id="UP001274830"/>
    </source>
</evidence>
<evidence type="ECO:0000256" key="1">
    <source>
        <dbReference type="ARBA" id="ARBA00022603"/>
    </source>
</evidence>
<dbReference type="SUPFAM" id="SSF53335">
    <property type="entry name" value="S-adenosyl-L-methionine-dependent methyltransferases"/>
    <property type="match status" value="1"/>
</dbReference>
<reference evidence="4" key="1">
    <citation type="submission" date="2023-07" db="EMBL/GenBank/DDBJ databases">
        <title>Black Yeasts Isolated from many extreme environments.</title>
        <authorList>
            <person name="Coleine C."/>
            <person name="Stajich J.E."/>
            <person name="Selbmann L."/>
        </authorList>
    </citation>
    <scope>NUCLEOTIDE SEQUENCE</scope>
    <source>
        <strain evidence="4">CCFEE 5485</strain>
    </source>
</reference>
<proteinExistence type="predicted"/>
<comment type="caution">
    <text evidence="4">The sequence shown here is derived from an EMBL/GenBank/DDBJ whole genome shotgun (WGS) entry which is preliminary data.</text>
</comment>
<dbReference type="GO" id="GO:0032259">
    <property type="term" value="P:methylation"/>
    <property type="evidence" value="ECO:0007669"/>
    <property type="project" value="UniProtKB-KW"/>
</dbReference>
<accession>A0AAE0WIT1</accession>
<evidence type="ECO:0000256" key="2">
    <source>
        <dbReference type="ARBA" id="ARBA00022679"/>
    </source>
</evidence>